<accession>A0A2P2P3D3</accession>
<proteinExistence type="predicted"/>
<evidence type="ECO:0000313" key="1">
    <source>
        <dbReference type="EMBL" id="MBX49141.1"/>
    </source>
</evidence>
<name>A0A2P2P3D3_RHIMU</name>
<organism evidence="1">
    <name type="scientific">Rhizophora mucronata</name>
    <name type="common">Asiatic mangrove</name>
    <dbReference type="NCBI Taxonomy" id="61149"/>
    <lineage>
        <taxon>Eukaryota</taxon>
        <taxon>Viridiplantae</taxon>
        <taxon>Streptophyta</taxon>
        <taxon>Embryophyta</taxon>
        <taxon>Tracheophyta</taxon>
        <taxon>Spermatophyta</taxon>
        <taxon>Magnoliopsida</taxon>
        <taxon>eudicotyledons</taxon>
        <taxon>Gunneridae</taxon>
        <taxon>Pentapetalae</taxon>
        <taxon>rosids</taxon>
        <taxon>fabids</taxon>
        <taxon>Malpighiales</taxon>
        <taxon>Rhizophoraceae</taxon>
        <taxon>Rhizophora</taxon>
    </lineage>
</organism>
<sequence>MNMKGPICGHHQKLLHPLDIFQFTLLYNTYFLTNQILHFPCDSTTQIPPNRMRKYIKHVRVFMDKFTHTHIQSHQIFPPRHQLYGYKRTALSTGHEVV</sequence>
<dbReference type="EMBL" id="GGEC01068657">
    <property type="protein sequence ID" value="MBX49141.1"/>
    <property type="molecule type" value="Transcribed_RNA"/>
</dbReference>
<dbReference type="AlphaFoldDB" id="A0A2P2P3D3"/>
<protein>
    <submittedName>
        <fullName evidence="1">Uncharacterized protein</fullName>
    </submittedName>
</protein>
<reference evidence="1" key="1">
    <citation type="submission" date="2018-02" db="EMBL/GenBank/DDBJ databases">
        <title>Rhizophora mucronata_Transcriptome.</title>
        <authorList>
            <person name="Meera S.P."/>
            <person name="Sreeshan A."/>
            <person name="Augustine A."/>
        </authorList>
    </citation>
    <scope>NUCLEOTIDE SEQUENCE</scope>
    <source>
        <tissue evidence="1">Leaf</tissue>
    </source>
</reference>